<name>A0AAD7F7C0_9AGAR</name>
<dbReference type="Proteomes" id="UP001221142">
    <property type="component" value="Unassembled WGS sequence"/>
</dbReference>
<reference evidence="1" key="1">
    <citation type="submission" date="2023-03" db="EMBL/GenBank/DDBJ databases">
        <title>Massive genome expansion in bonnet fungi (Mycena s.s.) driven by repeated elements and novel gene families across ecological guilds.</title>
        <authorList>
            <consortium name="Lawrence Berkeley National Laboratory"/>
            <person name="Harder C.B."/>
            <person name="Miyauchi S."/>
            <person name="Viragh M."/>
            <person name="Kuo A."/>
            <person name="Thoen E."/>
            <person name="Andreopoulos B."/>
            <person name="Lu D."/>
            <person name="Skrede I."/>
            <person name="Drula E."/>
            <person name="Henrissat B."/>
            <person name="Morin E."/>
            <person name="Kohler A."/>
            <person name="Barry K."/>
            <person name="LaButti K."/>
            <person name="Morin E."/>
            <person name="Salamov A."/>
            <person name="Lipzen A."/>
            <person name="Mereny Z."/>
            <person name="Hegedus B."/>
            <person name="Baldrian P."/>
            <person name="Stursova M."/>
            <person name="Weitz H."/>
            <person name="Taylor A."/>
            <person name="Grigoriev I.V."/>
            <person name="Nagy L.G."/>
            <person name="Martin F."/>
            <person name="Kauserud H."/>
        </authorList>
    </citation>
    <scope>NUCLEOTIDE SEQUENCE</scope>
    <source>
        <strain evidence="1">9284</strain>
    </source>
</reference>
<gene>
    <name evidence="1" type="ORF">FB45DRAFT_949126</name>
</gene>
<evidence type="ECO:0000313" key="1">
    <source>
        <dbReference type="EMBL" id="KAJ7606787.1"/>
    </source>
</evidence>
<sequence length="320" mass="36384">MSLASMSSNEKNKVSTPRRETGECRILDLDIPDLFVPYWPHMEETLVGSTNELLQKFDRAATAGLRAFEGIADLSRRLVHIDVAFTSQRGMLLDTIHALSSEYDDLMAAVLTAHASCAYDLLERRAPFRPPGSSRLPIVGTLADWQRGLAQMEMHAKAIAERWVEVIKVLRIQLKPLSDPPSWLLWVRWMTWGVDVEGVKSDLRDLTNDLRTIEQTAPRDIAELVRSYAAVGLAFQQTRLSASTNNLHAIDSTLGELIRLDTAFIKYRAGFWITSRLVVDRYEMGDLKNSPLRDLIMEEDDYLREHCRHPGGVMWLDSYK</sequence>
<keyword evidence="2" id="KW-1185">Reference proteome</keyword>
<comment type="caution">
    <text evidence="1">The sequence shown here is derived from an EMBL/GenBank/DDBJ whole genome shotgun (WGS) entry which is preliminary data.</text>
</comment>
<organism evidence="1 2">
    <name type="scientific">Roridomyces roridus</name>
    <dbReference type="NCBI Taxonomy" id="1738132"/>
    <lineage>
        <taxon>Eukaryota</taxon>
        <taxon>Fungi</taxon>
        <taxon>Dikarya</taxon>
        <taxon>Basidiomycota</taxon>
        <taxon>Agaricomycotina</taxon>
        <taxon>Agaricomycetes</taxon>
        <taxon>Agaricomycetidae</taxon>
        <taxon>Agaricales</taxon>
        <taxon>Marasmiineae</taxon>
        <taxon>Mycenaceae</taxon>
        <taxon>Roridomyces</taxon>
    </lineage>
</organism>
<accession>A0AAD7F7C0</accession>
<protein>
    <submittedName>
        <fullName evidence="1">Uncharacterized protein</fullName>
    </submittedName>
</protein>
<dbReference type="EMBL" id="JARKIF010000054">
    <property type="protein sequence ID" value="KAJ7606787.1"/>
    <property type="molecule type" value="Genomic_DNA"/>
</dbReference>
<evidence type="ECO:0000313" key="2">
    <source>
        <dbReference type="Proteomes" id="UP001221142"/>
    </source>
</evidence>
<proteinExistence type="predicted"/>
<dbReference type="AlphaFoldDB" id="A0AAD7F7C0"/>